<evidence type="ECO:0000313" key="3">
    <source>
        <dbReference type="Proteomes" id="UP000799302"/>
    </source>
</evidence>
<feature type="domain" description="Large ribosomal subunit protein mL59" evidence="1">
    <location>
        <begin position="19"/>
        <end position="176"/>
    </location>
</feature>
<dbReference type="GO" id="GO:0003735">
    <property type="term" value="F:structural constituent of ribosome"/>
    <property type="evidence" value="ECO:0007669"/>
    <property type="project" value="InterPro"/>
</dbReference>
<dbReference type="EMBL" id="MU004233">
    <property type="protein sequence ID" value="KAF2671350.1"/>
    <property type="molecule type" value="Genomic_DNA"/>
</dbReference>
<dbReference type="InterPro" id="IPR037507">
    <property type="entry name" value="Ribosomal_mL59"/>
</dbReference>
<sequence length="188" mass="21861">MAAAANTQFIEIAKTLPPRLIRFFTRFPPKPETAAEPVLAPRKVPILKEDGTTKYTIEPNNRHVTSEHPTEDPNYNPFLPWQNPTTQKWRAPMYNMRKQAGLVRLARAHGVEELLPWTIKKQAVREARRELGSRVRGTGEGQQVKGHSWERAMMFKVRQRETAMTEMPKLIREWKTRGHGVGWKKYPR</sequence>
<evidence type="ECO:0000313" key="2">
    <source>
        <dbReference type="EMBL" id="KAF2671350.1"/>
    </source>
</evidence>
<protein>
    <recommendedName>
        <fullName evidence="1">Large ribosomal subunit protein mL59 domain-containing protein</fullName>
    </recommendedName>
</protein>
<dbReference type="PANTHER" id="PTHR28041">
    <property type="entry name" value="54S RIBOSOMAL PROTEIN L25, MITOCHONDRIAL"/>
    <property type="match status" value="1"/>
</dbReference>
<dbReference type="Pfam" id="PF18126">
    <property type="entry name" value="Mitoc_mL59"/>
    <property type="match status" value="1"/>
</dbReference>
<dbReference type="PANTHER" id="PTHR28041:SF1">
    <property type="entry name" value="LARGE RIBOSOMAL SUBUNIT PROTEIN ML59"/>
    <property type="match status" value="1"/>
</dbReference>
<dbReference type="InterPro" id="IPR040922">
    <property type="entry name" value="Ribosomal_mL59_dom"/>
</dbReference>
<evidence type="ECO:0000259" key="1">
    <source>
        <dbReference type="Pfam" id="PF18126"/>
    </source>
</evidence>
<gene>
    <name evidence="2" type="ORF">BT63DRAFT_477851</name>
</gene>
<reference evidence="2" key="1">
    <citation type="journal article" date="2020" name="Stud. Mycol.">
        <title>101 Dothideomycetes genomes: a test case for predicting lifestyles and emergence of pathogens.</title>
        <authorList>
            <person name="Haridas S."/>
            <person name="Albert R."/>
            <person name="Binder M."/>
            <person name="Bloem J."/>
            <person name="Labutti K."/>
            <person name="Salamov A."/>
            <person name="Andreopoulos B."/>
            <person name="Baker S."/>
            <person name="Barry K."/>
            <person name="Bills G."/>
            <person name="Bluhm B."/>
            <person name="Cannon C."/>
            <person name="Castanera R."/>
            <person name="Culley D."/>
            <person name="Daum C."/>
            <person name="Ezra D."/>
            <person name="Gonzalez J."/>
            <person name="Henrissat B."/>
            <person name="Kuo A."/>
            <person name="Liang C."/>
            <person name="Lipzen A."/>
            <person name="Lutzoni F."/>
            <person name="Magnuson J."/>
            <person name="Mondo S."/>
            <person name="Nolan M."/>
            <person name="Ohm R."/>
            <person name="Pangilinan J."/>
            <person name="Park H.-J."/>
            <person name="Ramirez L."/>
            <person name="Alfaro M."/>
            <person name="Sun H."/>
            <person name="Tritt A."/>
            <person name="Yoshinaga Y."/>
            <person name="Zwiers L.-H."/>
            <person name="Turgeon B."/>
            <person name="Goodwin S."/>
            <person name="Spatafora J."/>
            <person name="Crous P."/>
            <person name="Grigoriev I."/>
        </authorList>
    </citation>
    <scope>NUCLEOTIDE SEQUENCE</scope>
    <source>
        <strain evidence="2">CBS 115976</strain>
    </source>
</reference>
<keyword evidence="3" id="KW-1185">Reference proteome</keyword>
<dbReference type="OrthoDB" id="18529at2759"/>
<name>A0A6A6UHS3_9PEZI</name>
<dbReference type="Proteomes" id="UP000799302">
    <property type="component" value="Unassembled WGS sequence"/>
</dbReference>
<dbReference type="AlphaFoldDB" id="A0A6A6UHS3"/>
<dbReference type="GO" id="GO:0005762">
    <property type="term" value="C:mitochondrial large ribosomal subunit"/>
    <property type="evidence" value="ECO:0007669"/>
    <property type="project" value="InterPro"/>
</dbReference>
<proteinExistence type="predicted"/>
<organism evidence="2 3">
    <name type="scientific">Microthyrium microscopicum</name>
    <dbReference type="NCBI Taxonomy" id="703497"/>
    <lineage>
        <taxon>Eukaryota</taxon>
        <taxon>Fungi</taxon>
        <taxon>Dikarya</taxon>
        <taxon>Ascomycota</taxon>
        <taxon>Pezizomycotina</taxon>
        <taxon>Dothideomycetes</taxon>
        <taxon>Dothideomycetes incertae sedis</taxon>
        <taxon>Microthyriales</taxon>
        <taxon>Microthyriaceae</taxon>
        <taxon>Microthyrium</taxon>
    </lineage>
</organism>
<accession>A0A6A6UHS3</accession>